<sequence>MTVHQVITGALNNGENSFSIGCVDGVNFTACAVGTDIAILAPNFDRVQIIPGNETDDGDVASSIAAVYNNKVRIFEPTYCSGVHDIVPYQWNEAHHIISEKPVSTVQWVLEGLRLLLMCDSELILYQHQLLSTAVKESGSSVTFSINEEKPSSGWDILWRTSLAFENKYVKFSPDGTLFATCGENDNLVKIWYQQDEAFTGGNNAKFHFTYLQHPAPVIGFEWRRTSRYMPRKCVQNAIITWCQDNTSRIWKQTPKNDTQLEALIEAVDFVSKTTEKTQKTRKSFKIKKARRKLVSKISQLLQKDISRSGTTSQSSSLTRSATFADFIVPAATTDSLHFCLVATIDAANDCFLVPSLKTKANVPCQPFVIHWLNNKELMFALGAEKILTDTVLHDPFDSTIRTPKTKSTSSNLLSEENIPELSEDNLVNGVVNSSKTPNDERLPSVPLSTSNTLPEMTLKDILDAKLEGLLKEWNKCVDVVFSVYPVDGSLLTWTIEWLDDTWRQPTINFASRFPNAFPITDATSLNLNLYTFNPYNPIYAEVAQRHSPEPLDSDTIEHVMNKHVDDIPKNTIHLLTSHVNGSLNLWDLTTEEGCAFTHILNIVHKSRMCGHRFHISKVVAHPVLPLLLTASHSSRKEHRTHESELILWKVSPVSPLCKSGGVRELSRLTSMFPLAFDCLSWVPAILPSSTLGTVCNSPSSCFIASNSGRLCVYQAVVDARGLLAELYSSKSAPERSIHSSTSSLADDSAAAADEPAKLSDTFNVVSTQSTAKPGCVLFLEYVEDSSHTAAEMLMLHVFNEELAINNTDPNLDHPEQQNSLVIDRSKSSTFSDNYFIVMVVRMEKEDRIRMWSLNVSAQAPVPIKNYVDDGEVKTDTTNSDNFYPTATVTPPSAAKLAISSKMIYDEVIDLPSGVRVMSCVVAAGHLPSASLYPACRAPYLLTVSCSDDHVRFIRCCSKMMSDGTTGYEWNFWRMVSGDIRSDLELDGEIYAISCAHSGRFAAAYRSCDSHILKDRLSLTEDLRVAVFECESSGGVEWLQEDSFDLEKYVIQTAGTKNLMASFDRTDDDYDATDPSITLTERIRRFVRLDWVSAEDGSHILTVGIGHTIYLFAQVSRDIAQQNIVMMKENEPHLRSRLRKASSLVSTIHCTNKFVRWMCIRALELQSADGLPPLPTAMSWVRDGMLIIGLHSEMRIYNQWNPKGKINGYTIKKNLPKSQNESDESSTPPTQKPSLNISRSHSVLEQLHKRTKHDAGSGNKMMKEIMNKVFSTIQVNESNHLSQTQKDEVLLHAISDEGLFEACRLANPMLPQYHPKQLMEMLNSGKTKRVKAILLYMIRILKQRTGGTNALQRAASLRRMASMDATSMMENAEGQLQVQKSIQIGEDENMEYEELGSIPPLPLFALFEADEVVSGEEKAANINDTQKAYDSLFTENNDEDDLDEMLNDDAASRRSRSRRFSITSMDQSSLGKPEVSFTARHCRILTEMLTHVHLPGLSSVDQMHLLSIADTLSHFSSTGIDRLVQANVSFQATHPSSETTGVNFGSAATGIESVDDCGLRFLMAMKQHEYLLKCLPLKQRQSMRTKGLSTAHIIWAFHSDTEAELYNILQPKDKVTWEELRSFGIAWWLKNTNTLRNCVEQMAKAAFQQRGDPMDACLYYLALRKKNVLTHLFKNNSKQQMAEFFKEDFTEEKWQKAALKNAFVLMSKQRFADAAGFFLLGGSLKDALQTILRRLNDLQLAMVILRIYETDPENQSNLMCELLCNEVLGIDPAEARNISLESPTTGGFASPPGMRMNQDPFQRSMAYWMIKNYSKSASTLLDEANKDSFSVHGGFMGYSLSDIFNLYWFLRKHPLVTRQRLTDAGIQVGTTEKFLQLAKELESRVTPSERRLFFRTASVHMASGCPLLALDVLLRLPKQLGSFLPDGGDLAGALNETAGNSPQEAAPGQSVNDFDWSAPSQVKQDELKLDWGSDEEEDVDSGPVDVETNNVAETVEPAPEPEPEVTNHTVEQNKVIDYISQHLKFVASLRVFMEELSTLASGYEVDGGQLRFELFRWLEKECVVLRDICDYQMDLSFNPLDSGDITEIEEITELKNITLSDLSNEQPDNYEKSARYRRAWLSAHQKLIRTFTSYCALHSGTNYRLTSVLMELLLLLLELQQDKNIWCQNGDKTRPFPLLVGSLSSCRMFLSSPLHYIENQTNDILLTVAELHEPLAFGLALPKAYELYNLCQGLSSCLYQSLTDIDNFYVLENVDGVVNRRYNSMSYEDLQVVSQPCRWPGVQSFILLLECEKDEDVPNLQLLLAECFIAVTMSLFCYSFSLFDSRWLFRLMAHEINAKSFGIMFGGAGEQKLRPTRPPPPNPSANQGDAIRAKLHARVFGSSHSLDTRRRENLNPDGSSSCWVPPKKHIFQFYAEKVELPEDAAEYDYDSEDVASTESIDDDELSQEEESRMHDNPESYAWHLLRLVITVQQLHRSKQFLQILGIDLKDIPSTSPKIDKVLKLLEKWIGQLIEKLDSYPGGCPDNFLPNPFIEPDTISSQNTPLLRKYRSLIEKGNTPFEYEAAGVLPVRRLWSYLVRQEHLSAHFIRYIYEKQGAKEMIKESNVSGSATSSSTASTPLIKIMHREQEAILAFACSNVKPSWIAVSNGREIQEMSLEALYEEQKTLADSKTSYMNNRVALDIALERTARDTFRDNDDYQVLLDGKVKNNVSFLRKRPVSGVRRLEPHPSLPYYVSGASDGSIHLWEWGLEQPLFTARAAGQYAKVTKLSFSLNGNKFAAVDGDGLLCMWQATQSMTVRKPYFNQKCHTKAAADVKFLGQTSSLLVTVGHSSGDANVTLWDTLMPSTKATVHSFIGHPDGAMCVGYLPSSQTIVSGGRHGEVCFWDIRQRQLRNSLKIFDSAAIVKALSIDSNGDYLVLGSSDGDIKIFNNDPNPVLLSHYPAEHAARGGFTLRQVGIQGVQQLFLDPGMHLLSCGADCSLKFRPLTSVVQTYG</sequence>
<accession>A0AC34PUG3</accession>
<dbReference type="Proteomes" id="UP000887576">
    <property type="component" value="Unplaced"/>
</dbReference>
<name>A0AC34PUG3_9BILA</name>
<reference evidence="2" key="1">
    <citation type="submission" date="2022-11" db="UniProtKB">
        <authorList>
            <consortium name="WormBaseParasite"/>
        </authorList>
    </citation>
    <scope>IDENTIFICATION</scope>
</reference>
<dbReference type="WBParaSite" id="JU765_v2.g10089.t1">
    <property type="protein sequence ID" value="JU765_v2.g10089.t1"/>
    <property type="gene ID" value="JU765_v2.g10089"/>
</dbReference>
<evidence type="ECO:0000313" key="1">
    <source>
        <dbReference type="Proteomes" id="UP000887576"/>
    </source>
</evidence>
<protein>
    <submittedName>
        <fullName evidence="2">RAVE complex protein Rav1 C-terminal domain-containing protein</fullName>
    </submittedName>
</protein>
<proteinExistence type="predicted"/>
<evidence type="ECO:0000313" key="2">
    <source>
        <dbReference type="WBParaSite" id="JU765_v2.g10089.t1"/>
    </source>
</evidence>
<organism evidence="1 2">
    <name type="scientific">Panagrolaimus sp. JU765</name>
    <dbReference type="NCBI Taxonomy" id="591449"/>
    <lineage>
        <taxon>Eukaryota</taxon>
        <taxon>Metazoa</taxon>
        <taxon>Ecdysozoa</taxon>
        <taxon>Nematoda</taxon>
        <taxon>Chromadorea</taxon>
        <taxon>Rhabditida</taxon>
        <taxon>Tylenchina</taxon>
        <taxon>Panagrolaimomorpha</taxon>
        <taxon>Panagrolaimoidea</taxon>
        <taxon>Panagrolaimidae</taxon>
        <taxon>Panagrolaimus</taxon>
    </lineage>
</organism>